<name>A0A9P6UK52_9FUNG</name>
<keyword evidence="3" id="KW-1185">Reference proteome</keyword>
<protein>
    <submittedName>
        <fullName evidence="2">Uncharacterized protein</fullName>
    </submittedName>
</protein>
<accession>A0A9P6UK52</accession>
<organism evidence="2 3">
    <name type="scientific">Dissophora globulifera</name>
    <dbReference type="NCBI Taxonomy" id="979702"/>
    <lineage>
        <taxon>Eukaryota</taxon>
        <taxon>Fungi</taxon>
        <taxon>Fungi incertae sedis</taxon>
        <taxon>Mucoromycota</taxon>
        <taxon>Mortierellomycotina</taxon>
        <taxon>Mortierellomycetes</taxon>
        <taxon>Mortierellales</taxon>
        <taxon>Mortierellaceae</taxon>
        <taxon>Dissophora</taxon>
    </lineage>
</organism>
<sequence length="116" mass="13092">MPLPPVIVPTENVDSRLPNPFQDDEEQLDVDEEDENSGQDFLSKYSSGINKPNNIKLKEPWHTLAIAAFSLFYGQSVFLPSIESCLEEPDLDRRKLYALVMGHLVSTQGDVDEKEV</sequence>
<dbReference type="EMBL" id="JAAAIP010001349">
    <property type="protein sequence ID" value="KAG0307637.1"/>
    <property type="molecule type" value="Genomic_DNA"/>
</dbReference>
<feature type="compositionally biased region" description="Acidic residues" evidence="1">
    <location>
        <begin position="22"/>
        <end position="37"/>
    </location>
</feature>
<evidence type="ECO:0000313" key="3">
    <source>
        <dbReference type="Proteomes" id="UP000738325"/>
    </source>
</evidence>
<proteinExistence type="predicted"/>
<dbReference type="OrthoDB" id="10526664at2759"/>
<feature type="region of interest" description="Disordered" evidence="1">
    <location>
        <begin position="1"/>
        <end position="45"/>
    </location>
</feature>
<dbReference type="Proteomes" id="UP000738325">
    <property type="component" value="Unassembled WGS sequence"/>
</dbReference>
<evidence type="ECO:0000313" key="2">
    <source>
        <dbReference type="EMBL" id="KAG0307637.1"/>
    </source>
</evidence>
<comment type="caution">
    <text evidence="2">The sequence shown here is derived from an EMBL/GenBank/DDBJ whole genome shotgun (WGS) entry which is preliminary data.</text>
</comment>
<reference evidence="2" key="1">
    <citation type="journal article" date="2020" name="Fungal Divers.">
        <title>Resolving the Mortierellaceae phylogeny through synthesis of multi-gene phylogenetics and phylogenomics.</title>
        <authorList>
            <person name="Vandepol N."/>
            <person name="Liber J."/>
            <person name="Desiro A."/>
            <person name="Na H."/>
            <person name="Kennedy M."/>
            <person name="Barry K."/>
            <person name="Grigoriev I.V."/>
            <person name="Miller A.N."/>
            <person name="O'Donnell K."/>
            <person name="Stajich J.E."/>
            <person name="Bonito G."/>
        </authorList>
    </citation>
    <scope>NUCLEOTIDE SEQUENCE</scope>
    <source>
        <strain evidence="2">REB-010B</strain>
    </source>
</reference>
<gene>
    <name evidence="2" type="ORF">BGZ99_001388</name>
</gene>
<dbReference type="AlphaFoldDB" id="A0A9P6UK52"/>
<evidence type="ECO:0000256" key="1">
    <source>
        <dbReference type="SAM" id="MobiDB-lite"/>
    </source>
</evidence>